<evidence type="ECO:0000313" key="2">
    <source>
        <dbReference type="Proteomes" id="UP001229421"/>
    </source>
</evidence>
<dbReference type="EMBL" id="JAUHHV010000001">
    <property type="protein sequence ID" value="KAK1439301.1"/>
    <property type="molecule type" value="Genomic_DNA"/>
</dbReference>
<organism evidence="1 2">
    <name type="scientific">Tagetes erecta</name>
    <name type="common">African marigold</name>
    <dbReference type="NCBI Taxonomy" id="13708"/>
    <lineage>
        <taxon>Eukaryota</taxon>
        <taxon>Viridiplantae</taxon>
        <taxon>Streptophyta</taxon>
        <taxon>Embryophyta</taxon>
        <taxon>Tracheophyta</taxon>
        <taxon>Spermatophyta</taxon>
        <taxon>Magnoliopsida</taxon>
        <taxon>eudicotyledons</taxon>
        <taxon>Gunneridae</taxon>
        <taxon>Pentapetalae</taxon>
        <taxon>asterids</taxon>
        <taxon>campanulids</taxon>
        <taxon>Asterales</taxon>
        <taxon>Asteraceae</taxon>
        <taxon>Asteroideae</taxon>
        <taxon>Heliantheae alliance</taxon>
        <taxon>Tageteae</taxon>
        <taxon>Tagetes</taxon>
    </lineage>
</organism>
<dbReference type="Proteomes" id="UP001229421">
    <property type="component" value="Unassembled WGS sequence"/>
</dbReference>
<protein>
    <submittedName>
        <fullName evidence="1">Uncharacterized protein</fullName>
    </submittedName>
</protein>
<evidence type="ECO:0000313" key="1">
    <source>
        <dbReference type="EMBL" id="KAK1439301.1"/>
    </source>
</evidence>
<proteinExistence type="predicted"/>
<keyword evidence="2" id="KW-1185">Reference proteome</keyword>
<reference evidence="1" key="1">
    <citation type="journal article" date="2023" name="bioRxiv">
        <title>Improved chromosome-level genome assembly for marigold (Tagetes erecta).</title>
        <authorList>
            <person name="Jiang F."/>
            <person name="Yuan L."/>
            <person name="Wang S."/>
            <person name="Wang H."/>
            <person name="Xu D."/>
            <person name="Wang A."/>
            <person name="Fan W."/>
        </authorList>
    </citation>
    <scope>NUCLEOTIDE SEQUENCE</scope>
    <source>
        <strain evidence="1">WSJ</strain>
        <tissue evidence="1">Leaf</tissue>
    </source>
</reference>
<dbReference type="AlphaFoldDB" id="A0AAD8LHZ2"/>
<name>A0AAD8LHZ2_TARER</name>
<sequence>MCWSEGLKEGLFRDSRGCFGIVLQHRTETIRTGIRKRLIWVKLMVCFDENVAVKRNVNRPINGMIVGLIRSSTFVFN</sequence>
<accession>A0AAD8LHZ2</accession>
<comment type="caution">
    <text evidence="1">The sequence shown here is derived from an EMBL/GenBank/DDBJ whole genome shotgun (WGS) entry which is preliminary data.</text>
</comment>
<gene>
    <name evidence="1" type="ORF">QVD17_05117</name>
</gene>